<keyword evidence="3" id="KW-1185">Reference proteome</keyword>
<dbReference type="AlphaFoldDB" id="A0AAV5RES6"/>
<gene>
    <name evidence="2" type="ORF">DASB73_005860</name>
</gene>
<evidence type="ECO:0000313" key="3">
    <source>
        <dbReference type="Proteomes" id="UP001362899"/>
    </source>
</evidence>
<feature type="region of interest" description="Disordered" evidence="1">
    <location>
        <begin position="1"/>
        <end position="28"/>
    </location>
</feature>
<evidence type="ECO:0000256" key="1">
    <source>
        <dbReference type="SAM" id="MobiDB-lite"/>
    </source>
</evidence>
<reference evidence="2 3" key="1">
    <citation type="journal article" date="2023" name="Elife">
        <title>Identification of key yeast species and microbe-microbe interactions impacting larval growth of Drosophila in the wild.</title>
        <authorList>
            <person name="Mure A."/>
            <person name="Sugiura Y."/>
            <person name="Maeda R."/>
            <person name="Honda K."/>
            <person name="Sakurai N."/>
            <person name="Takahashi Y."/>
            <person name="Watada M."/>
            <person name="Katoh T."/>
            <person name="Gotoh A."/>
            <person name="Gotoh Y."/>
            <person name="Taniguchi I."/>
            <person name="Nakamura K."/>
            <person name="Hayashi T."/>
            <person name="Katayama T."/>
            <person name="Uemura T."/>
            <person name="Hattori Y."/>
        </authorList>
    </citation>
    <scope>NUCLEOTIDE SEQUENCE [LARGE SCALE GENOMIC DNA]</scope>
    <source>
        <strain evidence="2 3">SB-73</strain>
    </source>
</reference>
<feature type="region of interest" description="Disordered" evidence="1">
    <location>
        <begin position="394"/>
        <end position="435"/>
    </location>
</feature>
<accession>A0AAV5RES6</accession>
<organism evidence="2 3">
    <name type="scientific">Starmerella bacillaris</name>
    <name type="common">Yeast</name>
    <name type="synonym">Candida zemplinina</name>
    <dbReference type="NCBI Taxonomy" id="1247836"/>
    <lineage>
        <taxon>Eukaryota</taxon>
        <taxon>Fungi</taxon>
        <taxon>Dikarya</taxon>
        <taxon>Ascomycota</taxon>
        <taxon>Saccharomycotina</taxon>
        <taxon>Dipodascomycetes</taxon>
        <taxon>Dipodascales</taxon>
        <taxon>Trichomonascaceae</taxon>
        <taxon>Starmerella</taxon>
    </lineage>
</organism>
<dbReference type="Proteomes" id="UP001362899">
    <property type="component" value="Unassembled WGS sequence"/>
</dbReference>
<comment type="caution">
    <text evidence="2">The sequence shown here is derived from an EMBL/GenBank/DDBJ whole genome shotgun (WGS) entry which is preliminary data.</text>
</comment>
<feature type="compositionally biased region" description="Polar residues" evidence="1">
    <location>
        <begin position="7"/>
        <end position="28"/>
    </location>
</feature>
<proteinExistence type="predicted"/>
<dbReference type="EMBL" id="BTGC01000003">
    <property type="protein sequence ID" value="GMM49628.1"/>
    <property type="molecule type" value="Genomic_DNA"/>
</dbReference>
<evidence type="ECO:0000313" key="2">
    <source>
        <dbReference type="EMBL" id="GMM49628.1"/>
    </source>
</evidence>
<name>A0AAV5RES6_STABA</name>
<feature type="compositionally biased region" description="Polar residues" evidence="1">
    <location>
        <begin position="394"/>
        <end position="403"/>
    </location>
</feature>
<protein>
    <submittedName>
        <fullName evidence="2">Uncharacterized protein</fullName>
    </submittedName>
</protein>
<feature type="compositionally biased region" description="Low complexity" evidence="1">
    <location>
        <begin position="407"/>
        <end position="417"/>
    </location>
</feature>
<sequence>MAAPRQVRQSVQPNENTTNATESKESNQLYNELVYQLTDDNMEVHDSKPTMVELNQSYNELVYKLTDDNKEVYVSKPTTAKSNTKIAEPIKSKHFGNRYVDSSTIDFQHVFPRASYTIMDISAYWTIPEVSTTEPKDFEKETKRLISVITTDLAKTFQEKIRDTELIPFAIFILMRTFLRNGTASFHNAGDEQYQDVLLYRGIYSALTMSCTEQQLNKILPECYSVMFSTELKNTLTQRASSLEELKGYMESLPYVESSPTFKVHLFKQLAQLATWADKYESTNINDTIMEYQLRLTELSRQTTLSVGLMWISNLSKTRSYKTDKILDYLNSRNASAEASHIEIDELLSNFQASRNITLPTDNKHLPRRAKLKILLTEEFESISYVWKNITNERPTPKSTPQITALRPPQRQQQTPTSKSHCPHRDNHSNRSVKQLNPQDWAKSYNLLYYITRLIIILVKKCSIDQAEATLDNLMTKLHFGHGKSFAYEIAGINNSTLKKNIERCGVYERGRNLTGPDDLIPGLPWTHLYSSNAKPWRGKSQITTDSKRIKKHYYTLELAPKDMIEPDLQDAELNLTTLETHEAKDSWYILDSN</sequence>